<sequence>MQDRQLIRADLVTGLILVAFGLAVLMEAVGMPRFETRRINPWTVPGLVPGFLAIIIAVLGAALALRSTFSAALRAPAPALDPQEAADVRAARRRLLACLGICLAYAAGLVGRVPFWLATGFFVFAFVAAFEWQRDDPPPARARKLAIAAVLAAAAAILVPLLFERLFLVRLP</sequence>
<dbReference type="RefSeq" id="WP_353642981.1">
    <property type="nucleotide sequence ID" value="NZ_CP159253.1"/>
</dbReference>
<evidence type="ECO:0000259" key="2">
    <source>
        <dbReference type="Pfam" id="PF07331"/>
    </source>
</evidence>
<gene>
    <name evidence="3" type="ORF">ABVK50_02290</name>
</gene>
<dbReference type="InterPro" id="IPR009936">
    <property type="entry name" value="DUF1468"/>
</dbReference>
<keyword evidence="1" id="KW-0472">Membrane</keyword>
<keyword evidence="1" id="KW-1133">Transmembrane helix</keyword>
<dbReference type="AlphaFoldDB" id="A0AAU8CTJ8"/>
<feature type="domain" description="DUF1468" evidence="2">
    <location>
        <begin position="12"/>
        <end position="172"/>
    </location>
</feature>
<evidence type="ECO:0000313" key="3">
    <source>
        <dbReference type="EMBL" id="XCG49485.1"/>
    </source>
</evidence>
<organism evidence="3">
    <name type="scientific">Mesorhizobium sp. WSM2240</name>
    <dbReference type="NCBI Taxonomy" id="3228851"/>
    <lineage>
        <taxon>Bacteria</taxon>
        <taxon>Pseudomonadati</taxon>
        <taxon>Pseudomonadota</taxon>
        <taxon>Alphaproteobacteria</taxon>
        <taxon>Hyphomicrobiales</taxon>
        <taxon>Phyllobacteriaceae</taxon>
        <taxon>Mesorhizobium</taxon>
    </lineage>
</organism>
<keyword evidence="1" id="KW-0812">Transmembrane</keyword>
<feature type="transmembrane region" description="Helical" evidence="1">
    <location>
        <begin position="12"/>
        <end position="31"/>
    </location>
</feature>
<reference evidence="3" key="1">
    <citation type="submission" date="2024-06" db="EMBL/GenBank/DDBJ databases">
        <title>Mesorhizobium karijinii sp. nov., a symbiont of the iconic Swainsona formosa from arid Australia.</title>
        <authorList>
            <person name="Hill Y.J."/>
            <person name="Watkin E.L.J."/>
            <person name="O'Hara G.W."/>
            <person name="Terpolilli J."/>
            <person name="Tye M.L."/>
            <person name="Kohlmeier M.G."/>
        </authorList>
    </citation>
    <scope>NUCLEOTIDE SEQUENCE</scope>
    <source>
        <strain evidence="3">WSM2240</strain>
    </source>
</reference>
<dbReference type="EMBL" id="CP159253">
    <property type="protein sequence ID" value="XCG49485.1"/>
    <property type="molecule type" value="Genomic_DNA"/>
</dbReference>
<feature type="transmembrane region" description="Helical" evidence="1">
    <location>
        <begin position="116"/>
        <end position="133"/>
    </location>
</feature>
<protein>
    <submittedName>
        <fullName evidence="3">Tripartite tricarboxylate transporter TctB family protein</fullName>
    </submittedName>
</protein>
<feature type="transmembrane region" description="Helical" evidence="1">
    <location>
        <begin position="51"/>
        <end position="73"/>
    </location>
</feature>
<proteinExistence type="predicted"/>
<accession>A0AAU8CTJ8</accession>
<evidence type="ECO:0000256" key="1">
    <source>
        <dbReference type="SAM" id="Phobius"/>
    </source>
</evidence>
<dbReference type="Pfam" id="PF07331">
    <property type="entry name" value="TctB"/>
    <property type="match status" value="1"/>
</dbReference>
<name>A0AAU8CTJ8_9HYPH</name>
<feature type="transmembrane region" description="Helical" evidence="1">
    <location>
        <begin position="145"/>
        <end position="163"/>
    </location>
</feature>